<accession>A0A8B6DN58</accession>
<proteinExistence type="predicted"/>
<dbReference type="AlphaFoldDB" id="A0A8B6DN58"/>
<reference evidence="1" key="1">
    <citation type="submission" date="2018-11" db="EMBL/GenBank/DDBJ databases">
        <authorList>
            <person name="Alioto T."/>
            <person name="Alioto T."/>
        </authorList>
    </citation>
    <scope>NUCLEOTIDE SEQUENCE</scope>
</reference>
<evidence type="ECO:0000313" key="1">
    <source>
        <dbReference type="EMBL" id="VDI22771.1"/>
    </source>
</evidence>
<dbReference type="Proteomes" id="UP000596742">
    <property type="component" value="Unassembled WGS sequence"/>
</dbReference>
<evidence type="ECO:0000313" key="2">
    <source>
        <dbReference type="Proteomes" id="UP000596742"/>
    </source>
</evidence>
<keyword evidence="2" id="KW-1185">Reference proteome</keyword>
<sequence>MVPATAVHNVQLPATGVAPPECRRRVSVTPVVVKEEEGGVTPPVEEPAAVATKPDESLVVLVYHNTRKLVAVTSVASAVAQARELFDLEDQEVVLTYLGAELTRSVRMELLPAMAELTVTVK</sequence>
<dbReference type="EMBL" id="UYJE01003837">
    <property type="protein sequence ID" value="VDI22771.1"/>
    <property type="molecule type" value="Genomic_DNA"/>
</dbReference>
<comment type="caution">
    <text evidence="1">The sequence shown here is derived from an EMBL/GenBank/DDBJ whole genome shotgun (WGS) entry which is preliminary data.</text>
</comment>
<dbReference type="OrthoDB" id="6198605at2759"/>
<organism evidence="1 2">
    <name type="scientific">Mytilus galloprovincialis</name>
    <name type="common">Mediterranean mussel</name>
    <dbReference type="NCBI Taxonomy" id="29158"/>
    <lineage>
        <taxon>Eukaryota</taxon>
        <taxon>Metazoa</taxon>
        <taxon>Spiralia</taxon>
        <taxon>Lophotrochozoa</taxon>
        <taxon>Mollusca</taxon>
        <taxon>Bivalvia</taxon>
        <taxon>Autobranchia</taxon>
        <taxon>Pteriomorphia</taxon>
        <taxon>Mytilida</taxon>
        <taxon>Mytiloidea</taxon>
        <taxon>Mytilidae</taxon>
        <taxon>Mytilinae</taxon>
        <taxon>Mytilus</taxon>
    </lineage>
</organism>
<name>A0A8B6DN58_MYTGA</name>
<gene>
    <name evidence="1" type="ORF">MGAL_10B007338</name>
</gene>
<protein>
    <submittedName>
        <fullName evidence="1">Uncharacterized protein</fullName>
    </submittedName>
</protein>